<evidence type="ECO:0000313" key="3">
    <source>
        <dbReference type="Proteomes" id="UP000054926"/>
    </source>
</evidence>
<dbReference type="Proteomes" id="UP000054926">
    <property type="component" value="Unassembled WGS sequence"/>
</dbReference>
<name>A0A0W0ZIT9_9GAMM</name>
<keyword evidence="1" id="KW-0732">Signal</keyword>
<dbReference type="InterPro" id="IPR032710">
    <property type="entry name" value="NTF2-like_dom_sf"/>
</dbReference>
<protein>
    <submittedName>
        <fullName evidence="2">SnoaL-like polyketide cyclase</fullName>
    </submittedName>
</protein>
<proteinExistence type="predicted"/>
<feature type="signal peptide" evidence="1">
    <location>
        <begin position="1"/>
        <end position="23"/>
    </location>
</feature>
<dbReference type="AlphaFoldDB" id="A0A0W0ZIT9"/>
<dbReference type="PANTHER" id="PTHR38436">
    <property type="entry name" value="POLYKETIDE CYCLASE SNOAL-LIKE DOMAIN"/>
    <property type="match status" value="1"/>
</dbReference>
<comment type="caution">
    <text evidence="2">The sequence shown here is derived from an EMBL/GenBank/DDBJ whole genome shotgun (WGS) entry which is preliminary data.</text>
</comment>
<dbReference type="OrthoDB" id="9812089at2"/>
<sequence length="151" mass="17329">MIINKLKIFAISLLLSIINNSYAFIDEQQKMNKQIVTEFYNKAINQKNFEAASKYLGTNYKQHNPAAADGPEGLKAFIQYLIEYYPNSHSEIKKIFTDGDYVILHVHSIREPGTRGRAIFDLFKLENGKIIEHWDAIQDIPVKSANSNSMF</sequence>
<evidence type="ECO:0000256" key="1">
    <source>
        <dbReference type="SAM" id="SignalP"/>
    </source>
</evidence>
<evidence type="ECO:0000313" key="2">
    <source>
        <dbReference type="EMBL" id="KTD68944.1"/>
    </source>
</evidence>
<organism evidence="2 3">
    <name type="scientific">Legionella steelei</name>
    <dbReference type="NCBI Taxonomy" id="947033"/>
    <lineage>
        <taxon>Bacteria</taxon>
        <taxon>Pseudomonadati</taxon>
        <taxon>Pseudomonadota</taxon>
        <taxon>Gammaproteobacteria</taxon>
        <taxon>Legionellales</taxon>
        <taxon>Legionellaceae</taxon>
        <taxon>Legionella</taxon>
    </lineage>
</organism>
<reference evidence="2 3" key="1">
    <citation type="submission" date="2015-11" db="EMBL/GenBank/DDBJ databases">
        <title>Genomic analysis of 38 Legionella species identifies large and diverse effector repertoires.</title>
        <authorList>
            <person name="Burstein D."/>
            <person name="Amaro F."/>
            <person name="Zusman T."/>
            <person name="Lifshitz Z."/>
            <person name="Cohen O."/>
            <person name="Gilbert J.A."/>
            <person name="Pupko T."/>
            <person name="Shuman H.A."/>
            <person name="Segal G."/>
        </authorList>
    </citation>
    <scope>NUCLEOTIDE SEQUENCE [LARGE SCALE GENOMIC DNA]</scope>
    <source>
        <strain evidence="2 3">IMVS3376</strain>
    </source>
</reference>
<dbReference type="PATRIC" id="fig|947033.5.peg.2228"/>
<accession>A0A0W0ZIT9</accession>
<dbReference type="EMBL" id="LNYY01000019">
    <property type="protein sequence ID" value="KTD68944.1"/>
    <property type="molecule type" value="Genomic_DNA"/>
</dbReference>
<dbReference type="InterPro" id="IPR009959">
    <property type="entry name" value="Cyclase_SnoaL-like"/>
</dbReference>
<dbReference type="RefSeq" id="WP_019349570.1">
    <property type="nucleotide sequence ID" value="NZ_LNYY01000019.1"/>
</dbReference>
<keyword evidence="3" id="KW-1185">Reference proteome</keyword>
<feature type="chain" id="PRO_5006918740" evidence="1">
    <location>
        <begin position="24"/>
        <end position="151"/>
    </location>
</feature>
<dbReference type="SUPFAM" id="SSF54427">
    <property type="entry name" value="NTF2-like"/>
    <property type="match status" value="1"/>
</dbReference>
<gene>
    <name evidence="2" type="ORF">Lste_2102</name>
</gene>
<dbReference type="GeneID" id="93291422"/>
<dbReference type="GO" id="GO:0030638">
    <property type="term" value="P:polyketide metabolic process"/>
    <property type="evidence" value="ECO:0007669"/>
    <property type="project" value="InterPro"/>
</dbReference>
<dbReference type="Pfam" id="PF07366">
    <property type="entry name" value="SnoaL"/>
    <property type="match status" value="1"/>
</dbReference>
<dbReference type="Gene3D" id="3.10.450.50">
    <property type="match status" value="1"/>
</dbReference>
<dbReference type="PANTHER" id="PTHR38436:SF1">
    <property type="entry name" value="ESTER CYCLASE"/>
    <property type="match status" value="1"/>
</dbReference>
<dbReference type="STRING" id="947033.Lste_2102"/>